<name>A0ABX9U198_9GAMM</name>
<gene>
    <name evidence="2" type="ORF">D9K81_00430</name>
</gene>
<dbReference type="Gene3D" id="3.30.565.40">
    <property type="entry name" value="Fervidobacterium nodosum Rt17-B1 like"/>
    <property type="match status" value="1"/>
</dbReference>
<protein>
    <recommendedName>
        <fullName evidence="4">DUF3298 domain-containing protein</fullName>
    </recommendedName>
</protein>
<dbReference type="PROSITE" id="PS51257">
    <property type="entry name" value="PROKAR_LIPOPROTEIN"/>
    <property type="match status" value="1"/>
</dbReference>
<feature type="signal peptide" evidence="1">
    <location>
        <begin position="1"/>
        <end position="21"/>
    </location>
</feature>
<organism evidence="2 3">
    <name type="scientific">Acinetobacter chengduensis</name>
    <dbReference type="NCBI Taxonomy" id="2420890"/>
    <lineage>
        <taxon>Bacteria</taxon>
        <taxon>Pseudomonadati</taxon>
        <taxon>Pseudomonadota</taxon>
        <taxon>Gammaproteobacteria</taxon>
        <taxon>Moraxellales</taxon>
        <taxon>Moraxellaceae</taxon>
        <taxon>Acinetobacter</taxon>
    </lineage>
</organism>
<comment type="caution">
    <text evidence="2">The sequence shown here is derived from an EMBL/GenBank/DDBJ whole genome shotgun (WGS) entry which is preliminary data.</text>
</comment>
<sequence>MKLLKHTAFLSFIALSLGLSACDDRAKPSASDAKVASESVQPVPKKELAEVLPYLNIQEQTAQIALPFCETKNCLELEIQTLKTKDSWLNTWIEQKQAQVIQDQIGLKQQMSLQQAVNAYVKKSDAWQAEFKANHAYELAVYTRIPYQRNQFVLMQVGVDSAQENIKVKERYYFFVADRRTQKNLTALDIIEPKQQAQMDTFVQQAYTQWLKEQNTLARSAAPKKLYWGQADWFFDQEGIGLHYRSNEIVKDGQQLDIYLTKEQTQQVLKADIYPSMF</sequence>
<feature type="chain" id="PRO_5045659844" description="DUF3298 domain-containing protein" evidence="1">
    <location>
        <begin position="22"/>
        <end position="278"/>
    </location>
</feature>
<dbReference type="EMBL" id="RCHC01000001">
    <property type="protein sequence ID" value="RLL24487.1"/>
    <property type="molecule type" value="Genomic_DNA"/>
</dbReference>
<evidence type="ECO:0000313" key="3">
    <source>
        <dbReference type="Proteomes" id="UP000280271"/>
    </source>
</evidence>
<reference evidence="2 3" key="1">
    <citation type="submission" date="2018-09" db="EMBL/GenBank/DDBJ databases">
        <title>The draft genome of Acinetobacter sp. strains.</title>
        <authorList>
            <person name="Qin J."/>
            <person name="Feng Y."/>
            <person name="Zong Z."/>
        </authorList>
    </citation>
    <scope>NUCLEOTIDE SEQUENCE [LARGE SCALE GENOMIC DNA]</scope>
    <source>
        <strain evidence="2 3">WCHAc060005</strain>
    </source>
</reference>
<accession>A0ABX9U198</accession>
<keyword evidence="1" id="KW-0732">Signal</keyword>
<evidence type="ECO:0008006" key="4">
    <source>
        <dbReference type="Google" id="ProtNLM"/>
    </source>
</evidence>
<dbReference type="RefSeq" id="WP_120374253.1">
    <property type="nucleotide sequence ID" value="NZ_RCHC01000001.1"/>
</dbReference>
<keyword evidence="3" id="KW-1185">Reference proteome</keyword>
<proteinExistence type="predicted"/>
<evidence type="ECO:0000313" key="2">
    <source>
        <dbReference type="EMBL" id="RLL24487.1"/>
    </source>
</evidence>
<dbReference type="Proteomes" id="UP000280271">
    <property type="component" value="Unassembled WGS sequence"/>
</dbReference>
<evidence type="ECO:0000256" key="1">
    <source>
        <dbReference type="SAM" id="SignalP"/>
    </source>
</evidence>